<dbReference type="EMBL" id="KV460506">
    <property type="protein sequence ID" value="OCA17334.1"/>
    <property type="molecule type" value="Genomic_DNA"/>
</dbReference>
<name>A0A1B8Y337_XENTR</name>
<gene>
    <name evidence="1" type="ORF">XENTR_v90027263mg</name>
</gene>
<dbReference type="AlphaFoldDB" id="A0A1B8Y337"/>
<organism evidence="1">
    <name type="scientific">Xenopus tropicalis</name>
    <name type="common">Western clawed frog</name>
    <name type="synonym">Silurana tropicalis</name>
    <dbReference type="NCBI Taxonomy" id="8364"/>
    <lineage>
        <taxon>Eukaryota</taxon>
        <taxon>Metazoa</taxon>
        <taxon>Chordata</taxon>
        <taxon>Craniata</taxon>
        <taxon>Vertebrata</taxon>
        <taxon>Euteleostomi</taxon>
        <taxon>Amphibia</taxon>
        <taxon>Batrachia</taxon>
        <taxon>Anura</taxon>
        <taxon>Pipoidea</taxon>
        <taxon>Pipidae</taxon>
        <taxon>Xenopodinae</taxon>
        <taxon>Xenopus</taxon>
        <taxon>Silurana</taxon>
    </lineage>
</organism>
<evidence type="ECO:0000313" key="1">
    <source>
        <dbReference type="EMBL" id="OCA17334.1"/>
    </source>
</evidence>
<proteinExistence type="predicted"/>
<reference evidence="1" key="2">
    <citation type="journal article" date="2010" name="Science">
        <title>The genome of the Western clawed frog Xenopus tropicalis.</title>
        <authorList>
            <person name="Hellsten U."/>
            <person name="Harland R.M."/>
            <person name="Gilchrist M.J."/>
            <person name="Hendrix D."/>
            <person name="Jurka J."/>
            <person name="Kapitonov V."/>
            <person name="Ovcharenko I."/>
            <person name="Putnam N.H."/>
            <person name="Shu S."/>
            <person name="Taher L."/>
            <person name="Blitz I.L."/>
            <person name="Blumberg B."/>
            <person name="Dichmann D.S."/>
            <person name="Dubchak I."/>
            <person name="Amaya E."/>
            <person name="Detter J.C."/>
            <person name="Fletcher R."/>
            <person name="Gerhard D.S."/>
            <person name="Goodstein D."/>
            <person name="Graves T."/>
            <person name="Grigoriev I.V."/>
            <person name="Grimwood J."/>
            <person name="Kawashima T."/>
            <person name="Lindquist E."/>
            <person name="Lucas S.M."/>
            <person name="Mead P.E."/>
            <person name="Mitros T."/>
            <person name="Ogino H."/>
            <person name="Ohta Y."/>
            <person name="Poliakov A.V."/>
            <person name="Pollet N."/>
            <person name="Robert J."/>
            <person name="Salamov A."/>
            <person name="Sater A.K."/>
            <person name="Schmutz J."/>
            <person name="Terry A."/>
            <person name="Vize P.D."/>
            <person name="Warren W.C."/>
            <person name="Wells D."/>
            <person name="Wills A."/>
            <person name="Wilson R.K."/>
            <person name="Zimmerman L.B."/>
            <person name="Zorn A.M."/>
            <person name="Grainger R."/>
            <person name="Grammer T."/>
            <person name="Khokha M.K."/>
            <person name="Richardson P.M."/>
            <person name="Rokhsar D.S."/>
        </authorList>
    </citation>
    <scope>NUCLEOTIDE SEQUENCE [LARGE SCALE GENOMIC DNA]</scope>
    <source>
        <strain evidence="1">Nigerian</strain>
    </source>
</reference>
<reference evidence="1" key="1">
    <citation type="submission" date="2009-11" db="EMBL/GenBank/DDBJ databases">
        <authorList>
            <consortium name="US DOE Joint Genome Institute (JGI-PGF)"/>
            <person name="Ottilar R."/>
            <person name="Schmutz J."/>
            <person name="Salamov A."/>
            <person name="Cheng J.F."/>
            <person name="Lucas S."/>
            <person name="Pitluck S."/>
            <person name="Gundlach H."/>
            <person name="Guo Y."/>
            <person name="Haberer G."/>
            <person name="Nasrallah J."/>
            <person name="Mayer K.F.X."/>
            <person name="van de Peer Y."/>
            <person name="Weigel D."/>
            <person name="Grigoriev I.V."/>
        </authorList>
    </citation>
    <scope>NUCLEOTIDE SEQUENCE</scope>
    <source>
        <strain evidence="1">Nigerian</strain>
    </source>
</reference>
<sequence>MNISAQVVELFGSAPSRNNSAHLGRTRTCRTEGGAVLLSHCYYRGPCATIPLLL</sequence>
<reference evidence="1" key="3">
    <citation type="submission" date="2016-05" db="EMBL/GenBank/DDBJ databases">
        <title>WGS assembly of Xenopus tropicalis.</title>
        <authorList>
            <person name="Sessions A."/>
            <person name="Jenkins J."/>
            <person name="Mitros T."/>
            <person name="Lyons J.T."/>
            <person name="Dichmann D.S."/>
            <person name="Robert J."/>
            <person name="Harland R.M."/>
            <person name="Rokhsar D.S."/>
        </authorList>
    </citation>
    <scope>NUCLEOTIDE SEQUENCE</scope>
    <source>
        <strain evidence="1">Nigerian</strain>
    </source>
</reference>
<protein>
    <submittedName>
        <fullName evidence="1">Uncharacterized protein</fullName>
    </submittedName>
</protein>
<accession>A0A1B8Y337</accession>